<feature type="compositionally biased region" description="Basic residues" evidence="1">
    <location>
        <begin position="108"/>
        <end position="123"/>
    </location>
</feature>
<dbReference type="Proteomes" id="UP000027451">
    <property type="component" value="Unassembled WGS sequence"/>
</dbReference>
<protein>
    <recommendedName>
        <fullName evidence="4">HNH nuclease domain-containing protein</fullName>
    </recommendedName>
</protein>
<comment type="caution">
    <text evidence="2">The sequence shown here is derived from an EMBL/GenBank/DDBJ whole genome shotgun (WGS) entry which is preliminary data.</text>
</comment>
<accession>A0A656QCI1</accession>
<evidence type="ECO:0000313" key="3">
    <source>
        <dbReference type="Proteomes" id="UP000027451"/>
    </source>
</evidence>
<dbReference type="InterPro" id="IPR044930">
    <property type="entry name" value="Homing_endonuclease_His-Me"/>
</dbReference>
<dbReference type="InterPro" id="IPR044925">
    <property type="entry name" value="His-Me_finger_sf"/>
</dbReference>
<evidence type="ECO:0008006" key="4">
    <source>
        <dbReference type="Google" id="ProtNLM"/>
    </source>
</evidence>
<organism evidence="2 3">
    <name type="scientific">Caballeronia zhejiangensis</name>
    <dbReference type="NCBI Taxonomy" id="871203"/>
    <lineage>
        <taxon>Bacteria</taxon>
        <taxon>Pseudomonadati</taxon>
        <taxon>Pseudomonadota</taxon>
        <taxon>Betaproteobacteria</taxon>
        <taxon>Burkholderiales</taxon>
        <taxon>Burkholderiaceae</taxon>
        <taxon>Caballeronia</taxon>
    </lineage>
</organism>
<evidence type="ECO:0000256" key="1">
    <source>
        <dbReference type="SAM" id="MobiDB-lite"/>
    </source>
</evidence>
<dbReference type="AlphaFoldDB" id="A0A656QCI1"/>
<sequence>MAHPYFTPRRKKATKPRRDPFARFIEKVVIQDNGCWIWQATKDTAGYGRFFLESTRATLAHRYSYGLRGVPMDDDMLGCHTCDTPSCVNPFHVYPGTHQDNADDRERRGRGRGAQKKLRMMVA</sequence>
<dbReference type="EMBL" id="JFHD01000040">
    <property type="protein sequence ID" value="KDR25947.1"/>
    <property type="molecule type" value="Genomic_DNA"/>
</dbReference>
<dbReference type="SUPFAM" id="SSF54060">
    <property type="entry name" value="His-Me finger endonucleases"/>
    <property type="match status" value="1"/>
</dbReference>
<dbReference type="Gene3D" id="3.90.75.10">
    <property type="entry name" value="Homing Intron 3 (I-ppo) Encoded Endonuclease, Chain A"/>
    <property type="match status" value="1"/>
</dbReference>
<dbReference type="GO" id="GO:0004519">
    <property type="term" value="F:endonuclease activity"/>
    <property type="evidence" value="ECO:0007669"/>
    <property type="project" value="InterPro"/>
</dbReference>
<reference evidence="2 3" key="1">
    <citation type="submission" date="2014-03" db="EMBL/GenBank/DDBJ databases">
        <title>Draft Genome Sequences of Four Burkholderia Strains.</title>
        <authorList>
            <person name="Liu X.Y."/>
            <person name="Li C.X."/>
            <person name="Xu J.H."/>
        </authorList>
    </citation>
    <scope>NUCLEOTIDE SEQUENCE [LARGE SCALE GENOMIC DNA]</scope>
    <source>
        <strain evidence="2 3">OP-1</strain>
    </source>
</reference>
<name>A0A656QCI1_9BURK</name>
<evidence type="ECO:0000313" key="2">
    <source>
        <dbReference type="EMBL" id="KDR25947.1"/>
    </source>
</evidence>
<keyword evidence="3" id="KW-1185">Reference proteome</keyword>
<proteinExistence type="predicted"/>
<gene>
    <name evidence="2" type="ORF">BG60_26345</name>
</gene>
<feature type="region of interest" description="Disordered" evidence="1">
    <location>
        <begin position="97"/>
        <end position="123"/>
    </location>
</feature>